<evidence type="ECO:0000313" key="3">
    <source>
        <dbReference type="Proteomes" id="UP001254165"/>
    </source>
</evidence>
<keyword evidence="1" id="KW-0472">Membrane</keyword>
<evidence type="ECO:0000313" key="2">
    <source>
        <dbReference type="EMBL" id="MDT8897790.1"/>
    </source>
</evidence>
<gene>
    <name evidence="2" type="ORF">QYE77_05880</name>
</gene>
<feature type="transmembrane region" description="Helical" evidence="1">
    <location>
        <begin position="85"/>
        <end position="103"/>
    </location>
</feature>
<dbReference type="Pfam" id="PF05437">
    <property type="entry name" value="AzlD"/>
    <property type="match status" value="1"/>
</dbReference>
<dbReference type="InterPro" id="IPR008407">
    <property type="entry name" value="Brnchd-chn_aa_trnsp_AzlD"/>
</dbReference>
<dbReference type="Proteomes" id="UP001254165">
    <property type="component" value="Unassembled WGS sequence"/>
</dbReference>
<organism evidence="2 3">
    <name type="scientific">Thermanaerothrix solaris</name>
    <dbReference type="NCBI Taxonomy" id="3058434"/>
    <lineage>
        <taxon>Bacteria</taxon>
        <taxon>Bacillati</taxon>
        <taxon>Chloroflexota</taxon>
        <taxon>Anaerolineae</taxon>
        <taxon>Anaerolineales</taxon>
        <taxon>Anaerolineaceae</taxon>
        <taxon>Thermanaerothrix</taxon>
    </lineage>
</organism>
<comment type="caution">
    <text evidence="2">The sequence shown here is derived from an EMBL/GenBank/DDBJ whole genome shotgun (WGS) entry which is preliminary data.</text>
</comment>
<keyword evidence="3" id="KW-1185">Reference proteome</keyword>
<feature type="transmembrane region" description="Helical" evidence="1">
    <location>
        <begin position="36"/>
        <end position="54"/>
    </location>
</feature>
<proteinExistence type="predicted"/>
<accession>A0ABU3NN70</accession>
<sequence>MIWAIIFILGGLTYLIRLAFIVLWGRLRLPGWVQRALYFVPVAVLSAIITPELVTYDQHLALSFSNPRLLAGAIAVGVAYRTRNVFLTILVGMVAYWLLRWLLPGA</sequence>
<evidence type="ECO:0000256" key="1">
    <source>
        <dbReference type="SAM" id="Phobius"/>
    </source>
</evidence>
<name>A0ABU3NN70_9CHLR</name>
<dbReference type="RefSeq" id="WP_315624445.1">
    <property type="nucleotide sequence ID" value="NZ_JAUHMF010000001.1"/>
</dbReference>
<dbReference type="EMBL" id="JAUHMF010000001">
    <property type="protein sequence ID" value="MDT8897790.1"/>
    <property type="molecule type" value="Genomic_DNA"/>
</dbReference>
<keyword evidence="1" id="KW-0812">Transmembrane</keyword>
<protein>
    <submittedName>
        <fullName evidence="2">AzlD domain-containing protein</fullName>
    </submittedName>
</protein>
<feature type="transmembrane region" description="Helical" evidence="1">
    <location>
        <begin position="6"/>
        <end position="24"/>
    </location>
</feature>
<keyword evidence="1" id="KW-1133">Transmembrane helix</keyword>
<reference evidence="2 3" key="1">
    <citation type="submission" date="2023-07" db="EMBL/GenBank/DDBJ databases">
        <title>Novel species of Thermanaerothrix with wide hydrolytic capabilities.</title>
        <authorList>
            <person name="Zayulina K.S."/>
            <person name="Podosokorskaya O.A."/>
            <person name="Elcheninov A.G."/>
        </authorList>
    </citation>
    <scope>NUCLEOTIDE SEQUENCE [LARGE SCALE GENOMIC DNA]</scope>
    <source>
        <strain evidence="2 3">4228-RoL</strain>
    </source>
</reference>